<accession>A0A2T9YV84</accession>
<dbReference type="Pfam" id="PF00542">
    <property type="entry name" value="Ribosomal_L12"/>
    <property type="match status" value="1"/>
</dbReference>
<dbReference type="Gene3D" id="3.30.1390.10">
    <property type="match status" value="1"/>
</dbReference>
<proteinExistence type="inferred from homology"/>
<gene>
    <name evidence="6" type="ORF">BB561_001294</name>
</gene>
<evidence type="ECO:0008006" key="8">
    <source>
        <dbReference type="Google" id="ProtNLM"/>
    </source>
</evidence>
<dbReference type="InterPro" id="IPR014719">
    <property type="entry name" value="Ribosomal_bL12_C/ClpS-like"/>
</dbReference>
<evidence type="ECO:0000313" key="6">
    <source>
        <dbReference type="EMBL" id="PVU96253.1"/>
    </source>
</evidence>
<dbReference type="PANTHER" id="PTHR45987:SF4">
    <property type="entry name" value="LARGE RIBOSOMAL SUBUNIT PROTEIN BL12M"/>
    <property type="match status" value="1"/>
</dbReference>
<dbReference type="AlphaFoldDB" id="A0A2T9YV84"/>
<evidence type="ECO:0000256" key="1">
    <source>
        <dbReference type="ARBA" id="ARBA00007197"/>
    </source>
</evidence>
<dbReference type="SUPFAM" id="SSF48300">
    <property type="entry name" value="Ribosomal protein L7/12, oligomerisation (N-terminal) domain"/>
    <property type="match status" value="1"/>
</dbReference>
<evidence type="ECO:0000256" key="2">
    <source>
        <dbReference type="ARBA" id="ARBA00022980"/>
    </source>
</evidence>
<dbReference type="InterPro" id="IPR000206">
    <property type="entry name" value="Ribosomal_bL12"/>
</dbReference>
<reference evidence="6 7" key="1">
    <citation type="journal article" date="2018" name="MBio">
        <title>Comparative Genomics Reveals the Core Gene Toolbox for the Fungus-Insect Symbiosis.</title>
        <authorList>
            <person name="Wang Y."/>
            <person name="Stata M."/>
            <person name="Wang W."/>
            <person name="Stajich J.E."/>
            <person name="White M.M."/>
            <person name="Moncalvo J.M."/>
        </authorList>
    </citation>
    <scope>NUCLEOTIDE SEQUENCE [LARGE SCALE GENOMIC DNA]</scope>
    <source>
        <strain evidence="6 7">SWE-8-4</strain>
    </source>
</reference>
<feature type="domain" description="Large ribosomal subunit protein bL12 oligomerization" evidence="5">
    <location>
        <begin position="47"/>
        <end position="88"/>
    </location>
</feature>
<sequence length="175" mass="19099">MFARTLSKAIRPQTFGFVSKSKLHSSAFLRNDTLPVPDPSKTSVSPKIEAIVNDISKLTLLETSTLVQELKIRLNITEAVHVAAAAPANNSANSEPAEEKPVEKTEYTVKLDKFDPNQKAKIIREIKSILPDLNLIAAKKFVEGAPKVIKENIPKADAEKIKATLEALGATIVME</sequence>
<keyword evidence="3" id="KW-0687">Ribonucleoprotein</keyword>
<dbReference type="Pfam" id="PF16320">
    <property type="entry name" value="Ribosomal_L12_N"/>
    <property type="match status" value="1"/>
</dbReference>
<dbReference type="Proteomes" id="UP000245383">
    <property type="component" value="Unassembled WGS sequence"/>
</dbReference>
<dbReference type="SUPFAM" id="SSF54736">
    <property type="entry name" value="ClpS-like"/>
    <property type="match status" value="1"/>
</dbReference>
<evidence type="ECO:0000256" key="3">
    <source>
        <dbReference type="ARBA" id="ARBA00023274"/>
    </source>
</evidence>
<dbReference type="GO" id="GO:0003735">
    <property type="term" value="F:structural constituent of ribosome"/>
    <property type="evidence" value="ECO:0007669"/>
    <property type="project" value="InterPro"/>
</dbReference>
<dbReference type="STRING" id="133385.A0A2T9YV84"/>
<evidence type="ECO:0000259" key="4">
    <source>
        <dbReference type="Pfam" id="PF00542"/>
    </source>
</evidence>
<dbReference type="EMBL" id="MBFR01000037">
    <property type="protein sequence ID" value="PVU96253.1"/>
    <property type="molecule type" value="Genomic_DNA"/>
</dbReference>
<dbReference type="HAMAP" id="MF_00368">
    <property type="entry name" value="Ribosomal_bL12"/>
    <property type="match status" value="1"/>
</dbReference>
<comment type="similarity">
    <text evidence="1">Belongs to the bacterial ribosomal protein bL12 family.</text>
</comment>
<evidence type="ECO:0000313" key="7">
    <source>
        <dbReference type="Proteomes" id="UP000245383"/>
    </source>
</evidence>
<dbReference type="InterPro" id="IPR036235">
    <property type="entry name" value="Ribosomal_bL12_oligo_N_sf"/>
</dbReference>
<keyword evidence="2" id="KW-0689">Ribosomal protein</keyword>
<dbReference type="OrthoDB" id="250175at2759"/>
<comment type="caution">
    <text evidence="6">The sequence shown here is derived from an EMBL/GenBank/DDBJ whole genome shotgun (WGS) entry which is preliminary data.</text>
</comment>
<organism evidence="6 7">
    <name type="scientific">Smittium simulii</name>
    <dbReference type="NCBI Taxonomy" id="133385"/>
    <lineage>
        <taxon>Eukaryota</taxon>
        <taxon>Fungi</taxon>
        <taxon>Fungi incertae sedis</taxon>
        <taxon>Zoopagomycota</taxon>
        <taxon>Kickxellomycotina</taxon>
        <taxon>Harpellomycetes</taxon>
        <taxon>Harpellales</taxon>
        <taxon>Legeriomycetaceae</taxon>
        <taxon>Smittium</taxon>
    </lineage>
</organism>
<protein>
    <recommendedName>
        <fullName evidence="8">Ribosomal protein L7/L12 C-terminal domain-containing protein</fullName>
    </recommendedName>
</protein>
<feature type="domain" description="Large ribosomal subunit protein bL12 C-terminal" evidence="4">
    <location>
        <begin position="107"/>
        <end position="173"/>
    </location>
</feature>
<name>A0A2T9YV84_9FUNG</name>
<dbReference type="GO" id="GO:0005762">
    <property type="term" value="C:mitochondrial large ribosomal subunit"/>
    <property type="evidence" value="ECO:0007669"/>
    <property type="project" value="TreeGrafter"/>
</dbReference>
<keyword evidence="7" id="KW-1185">Reference proteome</keyword>
<dbReference type="FunFam" id="3.30.1390.10:FF:000001">
    <property type="entry name" value="50S ribosomal protein L7/L12"/>
    <property type="match status" value="1"/>
</dbReference>
<dbReference type="GO" id="GO:0006412">
    <property type="term" value="P:translation"/>
    <property type="evidence" value="ECO:0007669"/>
    <property type="project" value="InterPro"/>
</dbReference>
<dbReference type="Gene3D" id="1.20.5.710">
    <property type="entry name" value="Single helix bin"/>
    <property type="match status" value="1"/>
</dbReference>
<dbReference type="InterPro" id="IPR008932">
    <property type="entry name" value="Ribosomal_bL12_oligo"/>
</dbReference>
<dbReference type="InterPro" id="IPR013823">
    <property type="entry name" value="Ribosomal_bL12_C"/>
</dbReference>
<dbReference type="PANTHER" id="PTHR45987">
    <property type="entry name" value="39S RIBOSOMAL PROTEIN L12"/>
    <property type="match status" value="1"/>
</dbReference>
<dbReference type="GO" id="GO:0003729">
    <property type="term" value="F:mRNA binding"/>
    <property type="evidence" value="ECO:0007669"/>
    <property type="project" value="TreeGrafter"/>
</dbReference>
<evidence type="ECO:0000259" key="5">
    <source>
        <dbReference type="Pfam" id="PF16320"/>
    </source>
</evidence>